<proteinExistence type="predicted"/>
<feature type="non-terminal residue" evidence="1">
    <location>
        <position position="97"/>
    </location>
</feature>
<comment type="caution">
    <text evidence="1">The sequence shown here is derived from an EMBL/GenBank/DDBJ whole genome shotgun (WGS) entry which is preliminary data.</text>
</comment>
<protein>
    <submittedName>
        <fullName evidence="1">Uncharacterized protein</fullName>
    </submittedName>
</protein>
<name>A0A0F8WTW6_9ZZZZ</name>
<dbReference type="EMBL" id="LAZR01063019">
    <property type="protein sequence ID" value="KKK60337.1"/>
    <property type="molecule type" value="Genomic_DNA"/>
</dbReference>
<accession>A0A0F8WTW6</accession>
<evidence type="ECO:0000313" key="1">
    <source>
        <dbReference type="EMBL" id="KKK60337.1"/>
    </source>
</evidence>
<gene>
    <name evidence="1" type="ORF">LCGC14_3025380</name>
</gene>
<sequence length="97" mass="10603">MLKTIVRLIRDRLFPPTIVTRTVIKNLEANGSAHAAGDILSETDSAGLGTPWVIKNAARKKGGSGIIHKAQLITEVESQTFRVAMQVYTRYPLGTEL</sequence>
<organism evidence="1">
    <name type="scientific">marine sediment metagenome</name>
    <dbReference type="NCBI Taxonomy" id="412755"/>
    <lineage>
        <taxon>unclassified sequences</taxon>
        <taxon>metagenomes</taxon>
        <taxon>ecological metagenomes</taxon>
    </lineage>
</organism>
<reference evidence="1" key="1">
    <citation type="journal article" date="2015" name="Nature">
        <title>Complex archaea that bridge the gap between prokaryotes and eukaryotes.</title>
        <authorList>
            <person name="Spang A."/>
            <person name="Saw J.H."/>
            <person name="Jorgensen S.L."/>
            <person name="Zaremba-Niedzwiedzka K."/>
            <person name="Martijn J."/>
            <person name="Lind A.E."/>
            <person name="van Eijk R."/>
            <person name="Schleper C."/>
            <person name="Guy L."/>
            <person name="Ettema T.J."/>
        </authorList>
    </citation>
    <scope>NUCLEOTIDE SEQUENCE</scope>
</reference>
<dbReference type="AlphaFoldDB" id="A0A0F8WTW6"/>